<dbReference type="CDD" id="cd00293">
    <property type="entry name" value="USP-like"/>
    <property type="match status" value="1"/>
</dbReference>
<sequence length="283" mass="32091">MTSKILIPVDFSEYSQNAIEVGCEIAKQTYHDIDLVHIFTDHTNIYSNAIDTPDLIDPRVGMAKRDMQHVISRIIEKYPQVNINTIFKDGNLYEEIKKLTHSNAYDAIVMGTKGSSGLDALLIGSNMYDVFQNSMTPVLAIPLNSKKFKKDKIGLLCNFKDGEIDALKQAIKVFNTDFELILIHINTDNSPMSSIDKKFDSFIPQIIEETGIDNISYVVKNQSFFIQYKENISSAIDSVISDELIDILLVTKSKKSFLRQITSENIVKRMAYQIKIPKFFAKS</sequence>
<dbReference type="RefSeq" id="WP_136819911.1">
    <property type="nucleotide sequence ID" value="NZ_BMJX01000002.1"/>
</dbReference>
<dbReference type="Pfam" id="PF00582">
    <property type="entry name" value="Usp"/>
    <property type="match status" value="1"/>
</dbReference>
<dbReference type="InterPro" id="IPR006015">
    <property type="entry name" value="Universal_stress_UspA"/>
</dbReference>
<dbReference type="PANTHER" id="PTHR46268">
    <property type="entry name" value="STRESS RESPONSE PROTEIN NHAX"/>
    <property type="match status" value="1"/>
</dbReference>
<organism evidence="3 4">
    <name type="scientific">Sphingobacterium alkalisoli</name>
    <dbReference type="NCBI Taxonomy" id="1874115"/>
    <lineage>
        <taxon>Bacteria</taxon>
        <taxon>Pseudomonadati</taxon>
        <taxon>Bacteroidota</taxon>
        <taxon>Sphingobacteriia</taxon>
        <taxon>Sphingobacteriales</taxon>
        <taxon>Sphingobacteriaceae</taxon>
        <taxon>Sphingobacterium</taxon>
    </lineage>
</organism>
<evidence type="ECO:0000313" key="3">
    <source>
        <dbReference type="EMBL" id="TJY66562.1"/>
    </source>
</evidence>
<dbReference type="InterPro" id="IPR006016">
    <property type="entry name" value="UspA"/>
</dbReference>
<keyword evidence="4" id="KW-1185">Reference proteome</keyword>
<evidence type="ECO:0000259" key="2">
    <source>
        <dbReference type="Pfam" id="PF00582"/>
    </source>
</evidence>
<dbReference type="Gene3D" id="3.40.50.12370">
    <property type="match status" value="1"/>
</dbReference>
<dbReference type="OrthoDB" id="9788959at2"/>
<protein>
    <submittedName>
        <fullName evidence="3">Universal stress protein</fullName>
    </submittedName>
</protein>
<dbReference type="PANTHER" id="PTHR46268:SF6">
    <property type="entry name" value="UNIVERSAL STRESS PROTEIN UP12"/>
    <property type="match status" value="1"/>
</dbReference>
<feature type="domain" description="UspA" evidence="2">
    <location>
        <begin position="1"/>
        <end position="142"/>
    </location>
</feature>
<evidence type="ECO:0000313" key="4">
    <source>
        <dbReference type="Proteomes" id="UP000309872"/>
    </source>
</evidence>
<dbReference type="AlphaFoldDB" id="A0A4U0H847"/>
<comment type="similarity">
    <text evidence="1">Belongs to the universal stress protein A family.</text>
</comment>
<proteinExistence type="inferred from homology"/>
<evidence type="ECO:0000256" key="1">
    <source>
        <dbReference type="ARBA" id="ARBA00008791"/>
    </source>
</evidence>
<accession>A0A4U0H847</accession>
<dbReference type="Proteomes" id="UP000309872">
    <property type="component" value="Unassembled WGS sequence"/>
</dbReference>
<name>A0A4U0H847_9SPHI</name>
<gene>
    <name evidence="3" type="ORF">FAZ19_06460</name>
</gene>
<dbReference type="SUPFAM" id="SSF52402">
    <property type="entry name" value="Adenine nucleotide alpha hydrolases-like"/>
    <property type="match status" value="1"/>
</dbReference>
<dbReference type="PRINTS" id="PR01438">
    <property type="entry name" value="UNVRSLSTRESS"/>
</dbReference>
<reference evidence="3 4" key="1">
    <citation type="submission" date="2019-04" db="EMBL/GenBank/DDBJ databases">
        <title>Sphingobacterium olei sp. nov., isolated from oil-contaminated soil.</title>
        <authorList>
            <person name="Liu B."/>
        </authorList>
    </citation>
    <scope>NUCLEOTIDE SEQUENCE [LARGE SCALE GENOMIC DNA]</scope>
    <source>
        <strain evidence="3 4">Y3L14</strain>
    </source>
</reference>
<dbReference type="EMBL" id="SUKA01000002">
    <property type="protein sequence ID" value="TJY66562.1"/>
    <property type="molecule type" value="Genomic_DNA"/>
</dbReference>
<comment type="caution">
    <text evidence="3">The sequence shown here is derived from an EMBL/GenBank/DDBJ whole genome shotgun (WGS) entry which is preliminary data.</text>
</comment>